<dbReference type="EMBL" id="FMZE01000005">
    <property type="protein sequence ID" value="SDD00927.1"/>
    <property type="molecule type" value="Genomic_DNA"/>
</dbReference>
<dbReference type="SUPFAM" id="SSF51735">
    <property type="entry name" value="NAD(P)-binding Rossmann-fold domains"/>
    <property type="match status" value="1"/>
</dbReference>
<dbReference type="Pfam" id="PF13561">
    <property type="entry name" value="adh_short_C2"/>
    <property type="match status" value="1"/>
</dbReference>
<accession>A0A222VQK0</accession>
<gene>
    <name evidence="3" type="ORF">SAMN05421630_105165</name>
</gene>
<evidence type="ECO:0000313" key="4">
    <source>
        <dbReference type="Proteomes" id="UP000199494"/>
    </source>
</evidence>
<dbReference type="InterPro" id="IPR036291">
    <property type="entry name" value="NAD(P)-bd_dom_sf"/>
</dbReference>
<dbReference type="PRINTS" id="PR00081">
    <property type="entry name" value="GDHRDH"/>
</dbReference>
<dbReference type="PANTHER" id="PTHR43943">
    <property type="entry name" value="DEHYDROGENASE/REDUCTASE (SDR FAMILY) MEMBER 4"/>
    <property type="match status" value="1"/>
</dbReference>
<dbReference type="OrthoDB" id="3208554at2"/>
<dbReference type="Proteomes" id="UP000199494">
    <property type="component" value="Unassembled WGS sequence"/>
</dbReference>
<sequence length="253" mass="26838">MDLQLDGLRALVTGGTKGIGKATVDMLADEGVSVAFCARTDSDVRNTVDELAQRKGRVLGAAVDVADRDDLTGWVERSADELGGIDIVVANVSALAIGPTEQHWQTSFQVDLMHTVRLVEAAMPHLERSESPSVIAVSSVSGRETDFAAPAYGPMKAAIVHYTHSLACQLAGKGIRANSVSPGNTFFPGGVWNRIEHDNPELYREALALNPTGRMAEPREIAYAVTMLASPLASFITGTNLLADGALSRGIQL</sequence>
<protein>
    <submittedName>
        <fullName evidence="3">NAD(P)-dependent dehydrogenase, short-chain alcohol dehydrogenase family</fullName>
    </submittedName>
</protein>
<dbReference type="CDD" id="cd05233">
    <property type="entry name" value="SDR_c"/>
    <property type="match status" value="1"/>
</dbReference>
<dbReference type="InterPro" id="IPR002347">
    <property type="entry name" value="SDR_fam"/>
</dbReference>
<dbReference type="PANTHER" id="PTHR43943:SF17">
    <property type="entry name" value="3-PHENYLPROPIONATE-DIHYDRODIOL_CINNAMIC ACID-DIHYDRODIOL DEHYDROGENASE"/>
    <property type="match status" value="1"/>
</dbReference>
<organism evidence="3 4">
    <name type="scientific">Prauserella marina</name>
    <dbReference type="NCBI Taxonomy" id="530584"/>
    <lineage>
        <taxon>Bacteria</taxon>
        <taxon>Bacillati</taxon>
        <taxon>Actinomycetota</taxon>
        <taxon>Actinomycetes</taxon>
        <taxon>Pseudonocardiales</taxon>
        <taxon>Pseudonocardiaceae</taxon>
        <taxon>Prauserella</taxon>
    </lineage>
</organism>
<comment type="similarity">
    <text evidence="1">Belongs to the short-chain dehydrogenases/reductases (SDR) family.</text>
</comment>
<proteinExistence type="inferred from homology"/>
<keyword evidence="4" id="KW-1185">Reference proteome</keyword>
<keyword evidence="2" id="KW-0560">Oxidoreductase</keyword>
<dbReference type="Gene3D" id="3.40.50.720">
    <property type="entry name" value="NAD(P)-binding Rossmann-like Domain"/>
    <property type="match status" value="1"/>
</dbReference>
<dbReference type="GO" id="GO:0016491">
    <property type="term" value="F:oxidoreductase activity"/>
    <property type="evidence" value="ECO:0007669"/>
    <property type="project" value="UniProtKB-KW"/>
</dbReference>
<evidence type="ECO:0000313" key="3">
    <source>
        <dbReference type="EMBL" id="SDD00927.1"/>
    </source>
</evidence>
<dbReference type="FunFam" id="3.40.50.720:FF:000084">
    <property type="entry name" value="Short-chain dehydrogenase reductase"/>
    <property type="match status" value="1"/>
</dbReference>
<reference evidence="3 4" key="1">
    <citation type="submission" date="2016-10" db="EMBL/GenBank/DDBJ databases">
        <authorList>
            <person name="de Groot N.N."/>
        </authorList>
    </citation>
    <scope>NUCLEOTIDE SEQUENCE [LARGE SCALE GENOMIC DNA]</scope>
    <source>
        <strain evidence="3 4">CGMCC 4.5506</strain>
    </source>
</reference>
<dbReference type="KEGG" id="pmad:BAY61_15595"/>
<dbReference type="AlphaFoldDB" id="A0A222VQK0"/>
<dbReference type="RefSeq" id="WP_091804445.1">
    <property type="nucleotide sequence ID" value="NZ_CP016353.1"/>
</dbReference>
<dbReference type="STRING" id="530584.SAMN05421630_105165"/>
<evidence type="ECO:0000256" key="2">
    <source>
        <dbReference type="ARBA" id="ARBA00023002"/>
    </source>
</evidence>
<name>A0A222VQK0_9PSEU</name>
<evidence type="ECO:0000256" key="1">
    <source>
        <dbReference type="ARBA" id="ARBA00006484"/>
    </source>
</evidence>